<protein>
    <submittedName>
        <fullName evidence="1">Uncharacterized protein</fullName>
    </submittedName>
</protein>
<evidence type="ECO:0000313" key="2">
    <source>
        <dbReference type="Proteomes" id="UP000265801"/>
    </source>
</evidence>
<sequence>MKTCPGLPGGSLLRLRAWLLFIKAGMTNRGSYNTKIREMAQVFSWLLHKAETGENLSAWCLVTHPYN</sequence>
<dbReference type="AlphaFoldDB" id="A0A3A1QWT3"/>
<evidence type="ECO:0000313" key="1">
    <source>
        <dbReference type="EMBL" id="RIW32718.1"/>
    </source>
</evidence>
<comment type="caution">
    <text evidence="1">The sequence shown here is derived from an EMBL/GenBank/DDBJ whole genome shotgun (WGS) entry which is preliminary data.</text>
</comment>
<reference evidence="1 2" key="1">
    <citation type="submission" date="2018-09" db="EMBL/GenBank/DDBJ databases">
        <title>Bacillus saliacetes sp. nov., isolated from Thai shrimp paste (Ka-pi).</title>
        <authorList>
            <person name="Daroonpunt R."/>
            <person name="Tanasupawat S."/>
            <person name="Yiamsombut S."/>
        </authorList>
    </citation>
    <scope>NUCLEOTIDE SEQUENCE [LARGE SCALE GENOMIC DNA]</scope>
    <source>
        <strain evidence="1 2">SKP7-4</strain>
    </source>
</reference>
<dbReference type="Proteomes" id="UP000265801">
    <property type="component" value="Unassembled WGS sequence"/>
</dbReference>
<organism evidence="1 2">
    <name type="scientific">Bacillus salacetis</name>
    <dbReference type="NCBI Taxonomy" id="2315464"/>
    <lineage>
        <taxon>Bacteria</taxon>
        <taxon>Bacillati</taxon>
        <taxon>Bacillota</taxon>
        <taxon>Bacilli</taxon>
        <taxon>Bacillales</taxon>
        <taxon>Bacillaceae</taxon>
        <taxon>Bacillus</taxon>
    </lineage>
</organism>
<keyword evidence="2" id="KW-1185">Reference proteome</keyword>
<proteinExistence type="predicted"/>
<name>A0A3A1QWT3_9BACI</name>
<gene>
    <name evidence="1" type="ORF">D3H55_12615</name>
</gene>
<dbReference type="EMBL" id="QXIR01000016">
    <property type="protein sequence ID" value="RIW32718.1"/>
    <property type="molecule type" value="Genomic_DNA"/>
</dbReference>
<accession>A0A3A1QWT3</accession>